<accession>A0ACC1XDX1</accession>
<gene>
    <name evidence="1" type="ORF">OWV82_018845</name>
</gene>
<evidence type="ECO:0000313" key="2">
    <source>
        <dbReference type="Proteomes" id="UP001164539"/>
    </source>
</evidence>
<organism evidence="1 2">
    <name type="scientific">Melia azedarach</name>
    <name type="common">Chinaberry tree</name>
    <dbReference type="NCBI Taxonomy" id="155640"/>
    <lineage>
        <taxon>Eukaryota</taxon>
        <taxon>Viridiplantae</taxon>
        <taxon>Streptophyta</taxon>
        <taxon>Embryophyta</taxon>
        <taxon>Tracheophyta</taxon>
        <taxon>Spermatophyta</taxon>
        <taxon>Magnoliopsida</taxon>
        <taxon>eudicotyledons</taxon>
        <taxon>Gunneridae</taxon>
        <taxon>Pentapetalae</taxon>
        <taxon>rosids</taxon>
        <taxon>malvids</taxon>
        <taxon>Sapindales</taxon>
        <taxon>Meliaceae</taxon>
        <taxon>Melia</taxon>
    </lineage>
</organism>
<keyword evidence="2" id="KW-1185">Reference proteome</keyword>
<evidence type="ECO:0000313" key="1">
    <source>
        <dbReference type="EMBL" id="KAJ4708983.1"/>
    </source>
</evidence>
<reference evidence="1 2" key="1">
    <citation type="journal article" date="2023" name="Science">
        <title>Complex scaffold remodeling in plant triterpene biosynthesis.</title>
        <authorList>
            <person name="De La Pena R."/>
            <person name="Hodgson H."/>
            <person name="Liu J.C."/>
            <person name="Stephenson M.J."/>
            <person name="Martin A.C."/>
            <person name="Owen C."/>
            <person name="Harkess A."/>
            <person name="Leebens-Mack J."/>
            <person name="Jimenez L.E."/>
            <person name="Osbourn A."/>
            <person name="Sattely E.S."/>
        </authorList>
    </citation>
    <scope>NUCLEOTIDE SEQUENCE [LARGE SCALE GENOMIC DNA]</scope>
    <source>
        <strain evidence="2">cv. JPN11</strain>
        <tissue evidence="1">Leaf</tissue>
    </source>
</reference>
<comment type="caution">
    <text evidence="1">The sequence shown here is derived from an EMBL/GenBank/DDBJ whole genome shotgun (WGS) entry which is preliminary data.</text>
</comment>
<dbReference type="Proteomes" id="UP001164539">
    <property type="component" value="Chromosome 10"/>
</dbReference>
<protein>
    <submittedName>
        <fullName evidence="1">ECA1 gametogenesis related family protein</fullName>
    </submittedName>
</protein>
<sequence length="220" mass="23742">MAKSSLNNAAPMVILVSIAMLIATGLGQVTPIPPFTQILGLLSPLPDVIKCWSSLTSIPSCLTEVYGSFLLGQIGKIDPVCCEAINEINDNCWPKMFPLNPFFPPLIKNFCAAPPLQAIGTRRFSSQKPLIIPHVGVNVTEITECWKPITNTEGCTLEVYKSLTTGHIVGSIGSACCKIITEINNKCWPNKMFPYNPFFPPLLKGTCAKVITAAPAPKAI</sequence>
<dbReference type="EMBL" id="CM051403">
    <property type="protein sequence ID" value="KAJ4708983.1"/>
    <property type="molecule type" value="Genomic_DNA"/>
</dbReference>
<name>A0ACC1XDX1_MELAZ</name>
<proteinExistence type="predicted"/>